<dbReference type="Proteomes" id="UP000653305">
    <property type="component" value="Unassembled WGS sequence"/>
</dbReference>
<dbReference type="SUPFAM" id="SSF63825">
    <property type="entry name" value="YWTD domain"/>
    <property type="match status" value="1"/>
</dbReference>
<organism evidence="1 2">
    <name type="scientific">Phtheirospermum japonicum</name>
    <dbReference type="NCBI Taxonomy" id="374723"/>
    <lineage>
        <taxon>Eukaryota</taxon>
        <taxon>Viridiplantae</taxon>
        <taxon>Streptophyta</taxon>
        <taxon>Embryophyta</taxon>
        <taxon>Tracheophyta</taxon>
        <taxon>Spermatophyta</taxon>
        <taxon>Magnoliopsida</taxon>
        <taxon>eudicotyledons</taxon>
        <taxon>Gunneridae</taxon>
        <taxon>Pentapetalae</taxon>
        <taxon>asterids</taxon>
        <taxon>lamiids</taxon>
        <taxon>Lamiales</taxon>
        <taxon>Orobanchaceae</taxon>
        <taxon>Orobanchaceae incertae sedis</taxon>
        <taxon>Phtheirospermum</taxon>
    </lineage>
</organism>
<comment type="caution">
    <text evidence="1">The sequence shown here is derived from an EMBL/GenBank/DDBJ whole genome shotgun (WGS) entry which is preliminary data.</text>
</comment>
<dbReference type="PANTHER" id="PTHR46388:SF3">
    <property type="entry name" value="DUF1618 DOMAIN-CONTAINING PROTEIN"/>
    <property type="match status" value="1"/>
</dbReference>
<reference evidence="1" key="1">
    <citation type="submission" date="2020-07" db="EMBL/GenBank/DDBJ databases">
        <title>Ethylene signaling mediates host invasion by parasitic plants.</title>
        <authorList>
            <person name="Yoshida S."/>
        </authorList>
    </citation>
    <scope>NUCLEOTIDE SEQUENCE</scope>
    <source>
        <strain evidence="1">Okayama</strain>
    </source>
</reference>
<gene>
    <name evidence="1" type="ORF">PHJA_002760200</name>
</gene>
<dbReference type="AlphaFoldDB" id="A0A830DJP1"/>
<sequence>MHFRFRRMRHVIGVLHKIYPGTTSYRLSGAGVNVLADARSTVSWCNASDSIYRRLDLPGCHMQRYPFLQVVALQHGKSMRLNDISKHILQRIIKEYVTFPILLSNKKSFEMPNIPCHIISKGFQNPVIFSGEDIDLKALEEAILDLNVKNGKGANVEDVKSITWVKPVEVVKEPDICSASRNLLFSFPGCISVEEGGNRLFLSDVNHHRIIVFNINGKILDAIGSSPGFEDGEFEIAKLMRPAASFYHASEDCLYFVDSENHAIRRADMSRRVVETVFPLTDGNRRNKVSGLYGS</sequence>
<protein>
    <submittedName>
        <fullName evidence="1">Nhl repeat-containing protein 2</fullName>
    </submittedName>
</protein>
<name>A0A830DJP1_9LAMI</name>
<evidence type="ECO:0000313" key="2">
    <source>
        <dbReference type="Proteomes" id="UP000653305"/>
    </source>
</evidence>
<dbReference type="PANTHER" id="PTHR46388">
    <property type="entry name" value="NHL REPEAT-CONTAINING PROTEIN 2"/>
    <property type="match status" value="1"/>
</dbReference>
<dbReference type="InterPro" id="IPR011042">
    <property type="entry name" value="6-blade_b-propeller_TolB-like"/>
</dbReference>
<dbReference type="EMBL" id="BMAC01001176">
    <property type="protein sequence ID" value="GFQ06162.1"/>
    <property type="molecule type" value="Genomic_DNA"/>
</dbReference>
<accession>A0A830DJP1</accession>
<evidence type="ECO:0000313" key="1">
    <source>
        <dbReference type="EMBL" id="GFQ06162.1"/>
    </source>
</evidence>
<dbReference type="Gene3D" id="2.120.10.30">
    <property type="entry name" value="TolB, C-terminal domain"/>
    <property type="match status" value="1"/>
</dbReference>
<keyword evidence="2" id="KW-1185">Reference proteome</keyword>
<dbReference type="OrthoDB" id="273823at2759"/>
<proteinExistence type="predicted"/>